<dbReference type="AlphaFoldDB" id="A0A9Q1CKJ3"/>
<feature type="compositionally biased region" description="Polar residues" evidence="2">
    <location>
        <begin position="12"/>
        <end position="21"/>
    </location>
</feature>
<evidence type="ECO:0000256" key="2">
    <source>
        <dbReference type="SAM" id="MobiDB-lite"/>
    </source>
</evidence>
<feature type="compositionally biased region" description="Basic and acidic residues" evidence="2">
    <location>
        <begin position="1"/>
        <end position="11"/>
    </location>
</feature>
<keyword evidence="1" id="KW-0175">Coiled coil</keyword>
<dbReference type="PANTHER" id="PTHR21411:SF0">
    <property type="entry name" value="REGULATORY PROTEIN ZESTE"/>
    <property type="match status" value="1"/>
</dbReference>
<dbReference type="PANTHER" id="PTHR21411">
    <property type="entry name" value="APONTIC"/>
    <property type="match status" value="1"/>
</dbReference>
<proteinExistence type="predicted"/>
<gene>
    <name evidence="4" type="ORF">HOLleu_04871</name>
</gene>
<evidence type="ECO:0000259" key="3">
    <source>
        <dbReference type="PROSITE" id="PS50090"/>
    </source>
</evidence>
<dbReference type="SMART" id="SM00717">
    <property type="entry name" value="SANT"/>
    <property type="match status" value="1"/>
</dbReference>
<dbReference type="EMBL" id="JAIZAY010000002">
    <property type="protein sequence ID" value="KAJ8046254.1"/>
    <property type="molecule type" value="Genomic_DNA"/>
</dbReference>
<evidence type="ECO:0000313" key="4">
    <source>
        <dbReference type="EMBL" id="KAJ8046254.1"/>
    </source>
</evidence>
<sequence length="398" mass="44738">MTDEVVVKMEQRPSSAGSNEAGSLGPGKGKSTGTPVRTVKLRNVRLRKPNWTLRESQDLLDEFDKHKLILNARGNTGVSTKAKRKLAWTRIAHKINSKDYSAVKRTVYECKRRWKNMVTFAKMSILEYIKAIKLGGEPPKTVSAMDRKITEVHGDVKLLHTLRSAERRELDDLTDEVGIDSAREITGGNKGAGCTPTSSYENPTLHLTLVEPLSRSQQTAQTSRHFYSDGFVMETDNGQQEEATYQSFEEQTPSIENYYSLQSSNPDSYHGASGIALSQGAEHSFVDEPRYARGLSDENVDTQEVILRRRKLQMEIEKLQLEKEVLEMQKAKIRLETKAWRKFVSQRSSFQTASPFSMPPFYWPSPAPGFPAFYGSSPNIGHSGVTQLHANSAIKKHD</sequence>
<evidence type="ECO:0000313" key="5">
    <source>
        <dbReference type="Proteomes" id="UP001152320"/>
    </source>
</evidence>
<feature type="coiled-coil region" evidence="1">
    <location>
        <begin position="302"/>
        <end position="338"/>
    </location>
</feature>
<keyword evidence="5" id="KW-1185">Reference proteome</keyword>
<feature type="region of interest" description="Disordered" evidence="2">
    <location>
        <begin position="1"/>
        <end position="36"/>
    </location>
</feature>
<feature type="domain" description="Myb-like" evidence="3">
    <location>
        <begin position="43"/>
        <end position="118"/>
    </location>
</feature>
<protein>
    <recommendedName>
        <fullName evidence="3">Myb-like domain-containing protein</fullName>
    </recommendedName>
</protein>
<comment type="caution">
    <text evidence="4">The sequence shown here is derived from an EMBL/GenBank/DDBJ whole genome shotgun (WGS) entry which is preliminary data.</text>
</comment>
<dbReference type="OrthoDB" id="8816800at2759"/>
<accession>A0A9Q1CKJ3</accession>
<dbReference type="Proteomes" id="UP001152320">
    <property type="component" value="Chromosome 2"/>
</dbReference>
<dbReference type="PROSITE" id="PS50090">
    <property type="entry name" value="MYB_LIKE"/>
    <property type="match status" value="1"/>
</dbReference>
<evidence type="ECO:0000256" key="1">
    <source>
        <dbReference type="SAM" id="Coils"/>
    </source>
</evidence>
<organism evidence="4 5">
    <name type="scientific">Holothuria leucospilota</name>
    <name type="common">Black long sea cucumber</name>
    <name type="synonym">Mertensiothuria leucospilota</name>
    <dbReference type="NCBI Taxonomy" id="206669"/>
    <lineage>
        <taxon>Eukaryota</taxon>
        <taxon>Metazoa</taxon>
        <taxon>Echinodermata</taxon>
        <taxon>Eleutherozoa</taxon>
        <taxon>Echinozoa</taxon>
        <taxon>Holothuroidea</taxon>
        <taxon>Aspidochirotacea</taxon>
        <taxon>Aspidochirotida</taxon>
        <taxon>Holothuriidae</taxon>
        <taxon>Holothuria</taxon>
    </lineage>
</organism>
<dbReference type="Pfam" id="PF13873">
    <property type="entry name" value="Myb_DNA-bind_5"/>
    <property type="match status" value="1"/>
</dbReference>
<reference evidence="4" key="1">
    <citation type="submission" date="2021-10" db="EMBL/GenBank/DDBJ databases">
        <title>Tropical sea cucumber genome reveals ecological adaptation and Cuvierian tubules defense mechanism.</title>
        <authorList>
            <person name="Chen T."/>
        </authorList>
    </citation>
    <scope>NUCLEOTIDE SEQUENCE</scope>
    <source>
        <strain evidence="4">Nanhai2018</strain>
        <tissue evidence="4">Muscle</tissue>
    </source>
</reference>
<dbReference type="InterPro" id="IPR028002">
    <property type="entry name" value="Myb_DNA-bind_5"/>
</dbReference>
<name>A0A9Q1CKJ3_HOLLE</name>
<dbReference type="InterPro" id="IPR001005">
    <property type="entry name" value="SANT/Myb"/>
</dbReference>